<dbReference type="GeneID" id="63852376"/>
<dbReference type="OrthoDB" id="66095at2759"/>
<organism evidence="1 2">
    <name type="scientific">Cucurbitaria berberidis CBS 394.84</name>
    <dbReference type="NCBI Taxonomy" id="1168544"/>
    <lineage>
        <taxon>Eukaryota</taxon>
        <taxon>Fungi</taxon>
        <taxon>Dikarya</taxon>
        <taxon>Ascomycota</taxon>
        <taxon>Pezizomycotina</taxon>
        <taxon>Dothideomycetes</taxon>
        <taxon>Pleosporomycetidae</taxon>
        <taxon>Pleosporales</taxon>
        <taxon>Pleosporineae</taxon>
        <taxon>Cucurbitariaceae</taxon>
        <taxon>Cucurbitaria</taxon>
    </lineage>
</organism>
<name>A0A9P4GDI0_9PLEO</name>
<reference evidence="1" key="1">
    <citation type="submission" date="2020-01" db="EMBL/GenBank/DDBJ databases">
        <authorList>
            <consortium name="DOE Joint Genome Institute"/>
            <person name="Haridas S."/>
            <person name="Albert R."/>
            <person name="Binder M."/>
            <person name="Bloem J."/>
            <person name="Labutti K."/>
            <person name="Salamov A."/>
            <person name="Andreopoulos B."/>
            <person name="Baker S.E."/>
            <person name="Barry K."/>
            <person name="Bills G."/>
            <person name="Bluhm B.H."/>
            <person name="Cannon C."/>
            <person name="Castanera R."/>
            <person name="Culley D.E."/>
            <person name="Daum C."/>
            <person name="Ezra D."/>
            <person name="Gonzalez J.B."/>
            <person name="Henrissat B."/>
            <person name="Kuo A."/>
            <person name="Liang C."/>
            <person name="Lipzen A."/>
            <person name="Lutzoni F."/>
            <person name="Magnuson J."/>
            <person name="Mondo S."/>
            <person name="Nolan M."/>
            <person name="Ohm R."/>
            <person name="Pangilinan J."/>
            <person name="Park H.-J."/>
            <person name="Ramirez L."/>
            <person name="Alfaro M."/>
            <person name="Sun H."/>
            <person name="Tritt A."/>
            <person name="Yoshinaga Y."/>
            <person name="Zwiers L.-H."/>
            <person name="Turgeon B.G."/>
            <person name="Goodwin S.B."/>
            <person name="Spatafora J.W."/>
            <person name="Crous P.W."/>
            <person name="Grigoriev I.V."/>
        </authorList>
    </citation>
    <scope>NUCLEOTIDE SEQUENCE</scope>
    <source>
        <strain evidence="1">CBS 394.84</strain>
    </source>
</reference>
<gene>
    <name evidence="1" type="ORF">K460DRAFT_378961</name>
</gene>
<accession>A0A9P4GDI0</accession>
<comment type="caution">
    <text evidence="1">The sequence shown here is derived from an EMBL/GenBank/DDBJ whole genome shotgun (WGS) entry which is preliminary data.</text>
</comment>
<dbReference type="AlphaFoldDB" id="A0A9P4GDI0"/>
<proteinExistence type="predicted"/>
<dbReference type="EMBL" id="ML976617">
    <property type="protein sequence ID" value="KAF1843928.1"/>
    <property type="molecule type" value="Genomic_DNA"/>
</dbReference>
<protein>
    <submittedName>
        <fullName evidence="1">Uncharacterized protein</fullName>
    </submittedName>
</protein>
<evidence type="ECO:0000313" key="2">
    <source>
        <dbReference type="Proteomes" id="UP000800039"/>
    </source>
</evidence>
<dbReference type="Proteomes" id="UP000800039">
    <property type="component" value="Unassembled WGS sequence"/>
</dbReference>
<keyword evidence="2" id="KW-1185">Reference proteome</keyword>
<dbReference type="RefSeq" id="XP_040786491.1">
    <property type="nucleotide sequence ID" value="XM_040935125.1"/>
</dbReference>
<sequence length="271" mass="30268">MSFLSSITQFLPSFDRLRGQPQPAAPFTTPTYEDVCRARALLKALHLPTELVLDILDYASYWPTYTLKSSFDRIQATAPRAALCLEVGVFNNPTVNSIRASGERFKIRAVQFDIISNDQGWVSSNNLAHTYDTYSWLEVSILRNETNRSIHIPDLGLMDPLVCNPLGFHRHMAGRGCFLVSRPEDAFQGPQDGEGDLAWYLQGNRVTASRQRYHVVWAEDGSGGNSEGAGTGKGFLQALTDGDRILVWARAKYPGWECIVKRLTVTVCYGF</sequence>
<evidence type="ECO:0000313" key="1">
    <source>
        <dbReference type="EMBL" id="KAF1843928.1"/>
    </source>
</evidence>